<feature type="coiled-coil region" evidence="12">
    <location>
        <begin position="620"/>
        <end position="681"/>
    </location>
</feature>
<feature type="domain" description="UvrD-like helicase C-terminal" evidence="14">
    <location>
        <begin position="264"/>
        <end position="542"/>
    </location>
</feature>
<dbReference type="Proteomes" id="UP000595897">
    <property type="component" value="Chromosome"/>
</dbReference>
<keyword evidence="7" id="KW-0413">Isomerase</keyword>
<keyword evidence="2 11" id="KW-0547">Nucleotide-binding</keyword>
<evidence type="ECO:0000256" key="4">
    <source>
        <dbReference type="ARBA" id="ARBA00022806"/>
    </source>
</evidence>
<feature type="coiled-coil region" evidence="12">
    <location>
        <begin position="60"/>
        <end position="87"/>
    </location>
</feature>
<dbReference type="PROSITE" id="PS51198">
    <property type="entry name" value="UVRD_HELICASE_ATP_BIND"/>
    <property type="match status" value="1"/>
</dbReference>
<reference evidence="15 16" key="1">
    <citation type="submission" date="2020-11" db="EMBL/GenBank/DDBJ databases">
        <title>Draft genome sequencing of a Lachnospiraceae strain isolated from anoxic soil subjected to BSD treatment.</title>
        <authorList>
            <person name="Uek A."/>
            <person name="Tonouchi A."/>
        </authorList>
    </citation>
    <scope>NUCLEOTIDE SEQUENCE [LARGE SCALE GENOMIC DNA]</scope>
    <source>
        <strain evidence="15 16">TB5</strain>
    </source>
</reference>
<keyword evidence="16" id="KW-1185">Reference proteome</keyword>
<keyword evidence="3 11" id="KW-0378">Hydrolase</keyword>
<evidence type="ECO:0000256" key="1">
    <source>
        <dbReference type="ARBA" id="ARBA00009922"/>
    </source>
</evidence>
<dbReference type="Pfam" id="PF00580">
    <property type="entry name" value="UvrD-helicase"/>
    <property type="match status" value="1"/>
</dbReference>
<evidence type="ECO:0000259" key="13">
    <source>
        <dbReference type="PROSITE" id="PS51198"/>
    </source>
</evidence>
<evidence type="ECO:0000256" key="8">
    <source>
        <dbReference type="ARBA" id="ARBA00034617"/>
    </source>
</evidence>
<name>A0A7R7EMN9_9FIRM</name>
<dbReference type="EC" id="5.6.2.4" evidence="9"/>
<dbReference type="AlphaFoldDB" id="A0A7R7EMN9"/>
<dbReference type="CDD" id="cd17932">
    <property type="entry name" value="DEXQc_UvrD"/>
    <property type="match status" value="1"/>
</dbReference>
<evidence type="ECO:0000256" key="2">
    <source>
        <dbReference type="ARBA" id="ARBA00022741"/>
    </source>
</evidence>
<evidence type="ECO:0000256" key="5">
    <source>
        <dbReference type="ARBA" id="ARBA00022840"/>
    </source>
</evidence>
<keyword evidence="4 11" id="KW-0347">Helicase</keyword>
<keyword evidence="5 11" id="KW-0067">ATP-binding</keyword>
<evidence type="ECO:0000256" key="11">
    <source>
        <dbReference type="PROSITE-ProRule" id="PRU00560"/>
    </source>
</evidence>
<dbReference type="Pfam" id="PF13361">
    <property type="entry name" value="UvrD_C"/>
    <property type="match status" value="1"/>
</dbReference>
<accession>A0A7R7EMN9</accession>
<feature type="binding site" evidence="11">
    <location>
        <begin position="29"/>
        <end position="36"/>
    </location>
    <ligand>
        <name>ATP</name>
        <dbReference type="ChEBI" id="CHEBI:30616"/>
    </ligand>
</feature>
<keyword evidence="6" id="KW-0238">DNA-binding</keyword>
<evidence type="ECO:0000256" key="7">
    <source>
        <dbReference type="ARBA" id="ARBA00023235"/>
    </source>
</evidence>
<organism evidence="15 16">
    <name type="scientific">Anaeromicropila herbilytica</name>
    <dbReference type="NCBI Taxonomy" id="2785025"/>
    <lineage>
        <taxon>Bacteria</taxon>
        <taxon>Bacillati</taxon>
        <taxon>Bacillota</taxon>
        <taxon>Clostridia</taxon>
        <taxon>Lachnospirales</taxon>
        <taxon>Lachnospiraceae</taxon>
        <taxon>Anaeromicropila</taxon>
    </lineage>
</organism>
<dbReference type="Gene3D" id="1.10.486.10">
    <property type="entry name" value="PCRA, domain 4"/>
    <property type="match status" value="1"/>
</dbReference>
<dbReference type="InterPro" id="IPR027417">
    <property type="entry name" value="P-loop_NTPase"/>
</dbReference>
<proteinExistence type="inferred from homology"/>
<dbReference type="Gene3D" id="1.10.10.160">
    <property type="match status" value="1"/>
</dbReference>
<feature type="coiled-coil region" evidence="12">
    <location>
        <begin position="131"/>
        <end position="173"/>
    </location>
</feature>
<dbReference type="PANTHER" id="PTHR11070:SF2">
    <property type="entry name" value="ATP-DEPENDENT DNA HELICASE SRS2"/>
    <property type="match status" value="1"/>
</dbReference>
<dbReference type="KEGG" id="ahb:bsdtb5_29240"/>
<feature type="domain" description="UvrD-like helicase ATP-binding" evidence="13">
    <location>
        <begin position="8"/>
        <end position="268"/>
    </location>
</feature>
<dbReference type="GO" id="GO:0043138">
    <property type="term" value="F:3'-5' DNA helicase activity"/>
    <property type="evidence" value="ECO:0007669"/>
    <property type="project" value="UniProtKB-EC"/>
</dbReference>
<sequence>MDYKKELDKLTDNQREAVFDESNVCLVNANVGSGKTTVLISKIIYLHYVKQIDYCDMVVLTFTNKAANEIKERLTMLEENLNMEDLRFFGTFHSVALYLLRELLMVDQLGYQKDFFVIEPDEEVDIALRIIQEEKLKIKYKNRLKKRLEQERVSRYQDDLIELRERLQKEKVSQNKMTFSDLLLNTVHLLKEASITPKWVIIDEVQDSDKMQLEFIDALMNKNTRIFAVGDPNQVIYSWRGSAFNVFYTLKDRYQARELSLSVNFRSNISILEVAKCFLQNGGRLTGNRERGNKIIVKRQYDSFQEACYLADRIKEIHDTGIPYKEIAIFYRLQNQSTILENVFSKNGIPFDVSLKKTIQDIPVLNWTMKLLRFAMNEKDISSGIYVLSHKDYGERITEKAAAKLLKGCSDMSHLNHGDMFSIDLNFAEKEDFFEESLLQRMLSFRKRFSKVEIPEVDEIYQYFSFDTHLHPTAASYQEDKELVKELLRTLITYINEHKMSFLEGLQDFINSSSLYGVNILNKDINNEADTVKLMTLHASKGLEFSYVFIIGVNNGLIPLQAKSFEEEDEERRLLFVGITRAKDNLELSYYTNPDTYRTMAGESRFIRMIPKHLIESDDIERESVNLQELKRQILAEKNVKMDMIKNSDNSTKTLLEDNEVDVEDNQVEDSEVQVEKMNEEVEVREIHSTHNGNELLTPNELPVRKVSHAKYGIGTVTREDDLMITVLFKAYGKKEFMKAFSELKEE</sequence>
<keyword evidence="12" id="KW-0175">Coiled coil</keyword>
<evidence type="ECO:0000313" key="16">
    <source>
        <dbReference type="Proteomes" id="UP000595897"/>
    </source>
</evidence>
<dbReference type="InterPro" id="IPR013986">
    <property type="entry name" value="DExx_box_DNA_helicase_dom_sf"/>
</dbReference>
<evidence type="ECO:0000256" key="6">
    <source>
        <dbReference type="ARBA" id="ARBA00023125"/>
    </source>
</evidence>
<evidence type="ECO:0000313" key="15">
    <source>
        <dbReference type="EMBL" id="BCN31629.1"/>
    </source>
</evidence>
<dbReference type="GO" id="GO:0005524">
    <property type="term" value="F:ATP binding"/>
    <property type="evidence" value="ECO:0007669"/>
    <property type="project" value="UniProtKB-UniRule"/>
</dbReference>
<protein>
    <recommendedName>
        <fullName evidence="9">DNA 3'-5' helicase</fullName>
        <ecNumber evidence="9">5.6.2.4</ecNumber>
    </recommendedName>
</protein>
<gene>
    <name evidence="15" type="ORF">bsdtb5_29240</name>
</gene>
<dbReference type="EMBL" id="AP024169">
    <property type="protein sequence ID" value="BCN31629.1"/>
    <property type="molecule type" value="Genomic_DNA"/>
</dbReference>
<comment type="similarity">
    <text evidence="1">Belongs to the helicase family. UvrD subfamily.</text>
</comment>
<evidence type="ECO:0000256" key="10">
    <source>
        <dbReference type="ARBA" id="ARBA00048988"/>
    </source>
</evidence>
<dbReference type="GO" id="GO:0003677">
    <property type="term" value="F:DNA binding"/>
    <property type="evidence" value="ECO:0007669"/>
    <property type="project" value="UniProtKB-KW"/>
</dbReference>
<evidence type="ECO:0000259" key="14">
    <source>
        <dbReference type="PROSITE" id="PS51217"/>
    </source>
</evidence>
<comment type="catalytic activity">
    <reaction evidence="8">
        <text>Couples ATP hydrolysis with the unwinding of duplex DNA by translocating in the 3'-5' direction.</text>
        <dbReference type="EC" id="5.6.2.4"/>
    </reaction>
</comment>
<dbReference type="Gene3D" id="3.40.50.300">
    <property type="entry name" value="P-loop containing nucleotide triphosphate hydrolases"/>
    <property type="match status" value="2"/>
</dbReference>
<dbReference type="GO" id="GO:0000725">
    <property type="term" value="P:recombinational repair"/>
    <property type="evidence" value="ECO:0007669"/>
    <property type="project" value="TreeGrafter"/>
</dbReference>
<dbReference type="RefSeq" id="WP_271712738.1">
    <property type="nucleotide sequence ID" value="NZ_AP024169.1"/>
</dbReference>
<evidence type="ECO:0000256" key="9">
    <source>
        <dbReference type="ARBA" id="ARBA00034808"/>
    </source>
</evidence>
<dbReference type="InterPro" id="IPR014016">
    <property type="entry name" value="UvrD-like_ATP-bd"/>
</dbReference>
<comment type="catalytic activity">
    <reaction evidence="10">
        <text>ATP + H2O = ADP + phosphate + H(+)</text>
        <dbReference type="Rhea" id="RHEA:13065"/>
        <dbReference type="ChEBI" id="CHEBI:15377"/>
        <dbReference type="ChEBI" id="CHEBI:15378"/>
        <dbReference type="ChEBI" id="CHEBI:30616"/>
        <dbReference type="ChEBI" id="CHEBI:43474"/>
        <dbReference type="ChEBI" id="CHEBI:456216"/>
        <dbReference type="EC" id="5.6.2.4"/>
    </reaction>
</comment>
<dbReference type="InterPro" id="IPR014017">
    <property type="entry name" value="DNA_helicase_UvrD-like_C"/>
</dbReference>
<dbReference type="InterPro" id="IPR000212">
    <property type="entry name" value="DNA_helicase_UvrD/REP"/>
</dbReference>
<dbReference type="PANTHER" id="PTHR11070">
    <property type="entry name" value="UVRD / RECB / PCRA DNA HELICASE FAMILY MEMBER"/>
    <property type="match status" value="1"/>
</dbReference>
<dbReference type="GO" id="GO:0016787">
    <property type="term" value="F:hydrolase activity"/>
    <property type="evidence" value="ECO:0007669"/>
    <property type="project" value="UniProtKB-UniRule"/>
</dbReference>
<dbReference type="PROSITE" id="PS51217">
    <property type="entry name" value="UVRD_HELICASE_CTER"/>
    <property type="match status" value="1"/>
</dbReference>
<dbReference type="SUPFAM" id="SSF52540">
    <property type="entry name" value="P-loop containing nucleoside triphosphate hydrolases"/>
    <property type="match status" value="1"/>
</dbReference>
<evidence type="ECO:0000256" key="3">
    <source>
        <dbReference type="ARBA" id="ARBA00022801"/>
    </source>
</evidence>
<evidence type="ECO:0000256" key="12">
    <source>
        <dbReference type="SAM" id="Coils"/>
    </source>
</evidence>